<name>A0A9X3ILF3_9HYPH</name>
<dbReference type="EMBL" id="JAPKNK010000006">
    <property type="protein sequence ID" value="MCX5570468.1"/>
    <property type="molecule type" value="Genomic_DNA"/>
</dbReference>
<dbReference type="Proteomes" id="UP001144805">
    <property type="component" value="Unassembled WGS sequence"/>
</dbReference>
<comment type="caution">
    <text evidence="1">The sequence shown here is derived from an EMBL/GenBank/DDBJ whole genome shotgun (WGS) entry which is preliminary data.</text>
</comment>
<dbReference type="AlphaFoldDB" id="A0A9X3ILF3"/>
<dbReference type="RefSeq" id="WP_266339441.1">
    <property type="nucleotide sequence ID" value="NZ_JAPKNK010000006.1"/>
</dbReference>
<protein>
    <submittedName>
        <fullName evidence="1">Uncharacterized protein</fullName>
    </submittedName>
</protein>
<reference evidence="1" key="1">
    <citation type="submission" date="2022-11" db="EMBL/GenBank/DDBJ databases">
        <title>Biodiversity and phylogenetic relationships of bacteria.</title>
        <authorList>
            <person name="Machado R.A.R."/>
            <person name="Bhat A."/>
            <person name="Loulou A."/>
            <person name="Kallel S."/>
        </authorList>
    </citation>
    <scope>NUCLEOTIDE SEQUENCE</scope>
    <source>
        <strain evidence="1">K-TC2</strain>
    </source>
</reference>
<keyword evidence="2" id="KW-1185">Reference proteome</keyword>
<accession>A0A9X3ILF3</accession>
<evidence type="ECO:0000313" key="1">
    <source>
        <dbReference type="EMBL" id="MCX5570468.1"/>
    </source>
</evidence>
<evidence type="ECO:0000313" key="2">
    <source>
        <dbReference type="Proteomes" id="UP001144805"/>
    </source>
</evidence>
<organism evidence="1 2">
    <name type="scientific">Kaistia nematophila</name>
    <dbReference type="NCBI Taxonomy" id="2994654"/>
    <lineage>
        <taxon>Bacteria</taxon>
        <taxon>Pseudomonadati</taxon>
        <taxon>Pseudomonadota</taxon>
        <taxon>Alphaproteobacteria</taxon>
        <taxon>Hyphomicrobiales</taxon>
        <taxon>Kaistiaceae</taxon>
        <taxon>Kaistia</taxon>
    </lineage>
</organism>
<sequence length="145" mass="16116">MALEEINSIADLKSYIAERTRETWEDRGIPYYLSYVASDLKNRNVNYRDFIGASKLSQWAATNDFVDVKYVAHPTVKAKVGFVPSDAEFSFEVDPKAAGDGPTSASLKRRGKALFQFVEALSNLPDDVLVDLKIPASVLTALLRQ</sequence>
<proteinExistence type="predicted"/>
<gene>
    <name evidence="1" type="ORF">OSH07_14765</name>
</gene>